<feature type="compositionally biased region" description="Polar residues" evidence="1">
    <location>
        <begin position="1851"/>
        <end position="1878"/>
    </location>
</feature>
<feature type="compositionally biased region" description="Low complexity" evidence="1">
    <location>
        <begin position="1625"/>
        <end position="1639"/>
    </location>
</feature>
<feature type="region of interest" description="Disordered" evidence="1">
    <location>
        <begin position="1614"/>
        <end position="1643"/>
    </location>
</feature>
<dbReference type="InterPro" id="IPR013087">
    <property type="entry name" value="Znf_C2H2_type"/>
</dbReference>
<feature type="compositionally biased region" description="Polar residues" evidence="1">
    <location>
        <begin position="1793"/>
        <end position="1805"/>
    </location>
</feature>
<feature type="compositionally biased region" description="Basic and acidic residues" evidence="1">
    <location>
        <begin position="1806"/>
        <end position="1825"/>
    </location>
</feature>
<feature type="compositionally biased region" description="Polar residues" evidence="1">
    <location>
        <begin position="2167"/>
        <end position="2182"/>
    </location>
</feature>
<feature type="region of interest" description="Disordered" evidence="1">
    <location>
        <begin position="129"/>
        <end position="216"/>
    </location>
</feature>
<feature type="region of interest" description="Disordered" evidence="1">
    <location>
        <begin position="1500"/>
        <end position="1525"/>
    </location>
</feature>
<feature type="region of interest" description="Disordered" evidence="1">
    <location>
        <begin position="1787"/>
        <end position="1886"/>
    </location>
</feature>
<organism evidence="3 4">
    <name type="scientific">Leptosia nina</name>
    <dbReference type="NCBI Taxonomy" id="320188"/>
    <lineage>
        <taxon>Eukaryota</taxon>
        <taxon>Metazoa</taxon>
        <taxon>Ecdysozoa</taxon>
        <taxon>Arthropoda</taxon>
        <taxon>Hexapoda</taxon>
        <taxon>Insecta</taxon>
        <taxon>Pterygota</taxon>
        <taxon>Neoptera</taxon>
        <taxon>Endopterygota</taxon>
        <taxon>Lepidoptera</taxon>
        <taxon>Glossata</taxon>
        <taxon>Ditrysia</taxon>
        <taxon>Papilionoidea</taxon>
        <taxon>Pieridae</taxon>
        <taxon>Pierinae</taxon>
        <taxon>Leptosia</taxon>
    </lineage>
</organism>
<feature type="region of interest" description="Disordered" evidence="1">
    <location>
        <begin position="1363"/>
        <end position="1395"/>
    </location>
</feature>
<sequence>MDSDYDRKFQEMKKYIPFLEGMINKLESSNLPINPRQAHLDKIKSLRDLLENKKKRMKMENLLKCEQVLINLYAKVEQTDLKREGNKTGSKNTDLNTVRNKLKSIVTKLDQDDTSRSVTGDEVVDSAQTSLFERRSSKSCSTPVKEPLNDNKKNSPQASKRNYTRVLLSPERSDQKWSDDENPKTEKLYSRRSPRRISNKYSPTYKKERKKSKKLKDLQSKDLNITLNVPEESLSSLDTEDILSRIINCSDSDVDITTLRELRTQILGELKQTGVKDDISDLLLKSCKKNTAIEKKCEVEEGELSDSESETIENIYGSLVIVDKEKTTKDSVGKDKSRKIQICLVINSDKKGDNSLDHDKSNCVISGEASSFESYPVEKTQESDLKESKVSSEKVAVKKEEIQHHVKDEQPCRHLEYEGIVIKKDNKCDEIIKSQIEITKEEKETNDNRTEMSRDINDDKILEDNVISTNKNEQYFAPNFYKHDNDNKTITNTTSKSHKLDKSAVKIEDESNQTQETIQSPVEIPLLDLEASKKQEIVSEIDILQALKKEILGESPSSTTVENTPLLHQPKISKVSSAKEIVKKRISIENYKEKCHSSTEPRKPLFFREANKKRIQLTDKECERFNLPKKISFNDDDDNSIVSLGEIYSDLAPKSPDHEDFADTGIKPPVIIPSDPVEPTVVCSLLDVDMRHVSITPQILTGTTSASSISENTDKTKLSDPRKSRWESSSTKRENILPSFNPIDNPNQTLQSTLQTPCNSILNPNMAPLTPNRTPVFVPNARTYEVTPSRPSHDAEEIPTRKHVYAPSFSVANSFDTNDKNERFSMDNSSTPIWELNPIADVDNFDTNDSYGRLERSTTPVRSFDRFDCPSTPLPSFGRMECPTTPLPSFGRTERAMTPINSYSHFENSATTVHPFLRRGEGSATPVHSFGRSDGSTTPIHTFGHSDSSSTPSHIFGRSEGSITPVFSFNRSEDSPTPSYMYGRSDGSTTPAHAFGRSDSLGAPQSFDVSRSDSYRRSAKPPYRRHDPRLNRSYDHDNYNRPEDEKDYGYNRNPQFFSDYQSDQRFSESSSGCSQNYGRREFNRSRGRRGDWSYKDSYKSDREPSANRFIRKDRDSYRFRKKNSNYNERNLEKSIDKKHSADREREKAYTSLRKIDVSNVPSESRTLAIDTRVNTTFQGTNITLSSFDKRRQRAASVGRILTHEPSLGINKNTVTRRSETAESETRKRFLRASSVGREFHTNVSSSFKDVKADLRSFKLTNDYIVRKSTVDFKAENNSIKLNHAKGINERYSPRKNNRDPRMRRESRFDRAENSKVKTSPIGDTKKSGIVYTDSNISAGAITIGASSSVKNYKIPKIKRSPEKTVVSENVQEHEPSSTKLITKENSSSENNSKTNTESKEIVVYVTSKDTGEFQKEILKFQRNDNDINDSKEIELQKVKDLYKSVNENASSSYHRGAEKVDSSETLERRVTRSATNNTNVTDVSPSKSIRKYKRTIIYEDSDSDDKNDKSNNAMSQRKNTTVERGVEIKKVNIEDTSQQSSTMKNSNRLMPVVDVNLDVVLPQSEKNYKSEVNYEDIIANPDINNLTSSGCNVTTIDKSSEKVALKLENTAETTVAENNKDRNKTINNETNEITPSNTPYSTQKLDEKTSDYMAEHTNKESHINDNTEDPEPNKESDEFHSNFADLEIFSDTITTDPVLDNINALIADLDHDLDVEKNNESRGPFTQEITMENMLENITVNSMNSNDKINKPDENVSIEVNDISKNINSSASISSKNNENIYEQKTGEVKDSLINNDSNDATVSTTKEEVQSLKDKNNETREKNTTVDSLATPDSTINVENQSKLADENVPDSTNDFNDISSSNLISETQNKKSPNSHQSERAERSDSIGNFLSILQDKTKIKEVLSLLGDSSSEHAKIKRKLEKLSEIVSDDEENDNGSKDAVTNKNNKNKTECTLNKDSYNEVTEIQVNTVVENLDKKDKEEEAINDPKNVEFHETPHNLHSSKDSFQQAKEPEIGVEPLTSPKQLVEKEVKIQKRGRKQKTLNKGVASIKNAKKNTSVIPKTKKPSREVLNLQADIREMFLKDDKEILDGTTGLRMCRLAKLVDSKSQNDKSQNLQEDIIKTSSNDNSSDIGDKNIKKKTAKKSKSLNSTDRNASSEKVKIYEDSNSQSSTKSMYTNENESQKDPYVFETESVGESICTSEKKDDSSEYDSESSLGPDSCKSDLPERRTPEAKKKTKRKRSAWQSGVIVPKNKKKKNQISKIKTDSDPLPKLAFEAKLLDPNCYIDKLYCFSKNVLIYDCRLCSEKDSAIVHHYKTKHPHSEIPLSRMSPDVAQEAIKQCEKIDFQAIGAVPSQRYVCRFCFKEFASCKSFESFFWHVVSVHTGEYKYDCSICDTDKVCPFSLDIPPPPNKEKGHVTGYVCGNCNYTQISLENLKSHVISRHNDEKTEVYTINLSHMSTKSINTLLKRPKTSKEEQRVLRSSRSNISPDLVDYKEKENDMSNTAASSNLQDLNIENIKGQKKNQSKITFENDTDYDNITKLSMQIVDRFKVKEEKRDIEVKEAEVNSDNGTDLIPALDANEGPEEGVNESVKDINELPHFNVTFTETGSKQYVCCINQHHNHYKTSLMISFKKHVASHSEKWDGYCHVCKAIVMPQGAHLFKTCLQHFTDNHPDGFPVLESLEKQVIEQPARPSASPSPLEVHPNHFYLSGHWRN</sequence>
<evidence type="ECO:0000313" key="4">
    <source>
        <dbReference type="Proteomes" id="UP001497472"/>
    </source>
</evidence>
<feature type="compositionally biased region" description="Basic and acidic residues" evidence="1">
    <location>
        <begin position="1078"/>
        <end position="1109"/>
    </location>
</feature>
<feature type="compositionally biased region" description="Polar residues" evidence="1">
    <location>
        <begin position="934"/>
        <end position="953"/>
    </location>
</feature>
<proteinExistence type="predicted"/>
<feature type="domain" description="C2H2-type" evidence="2">
    <location>
        <begin position="2422"/>
        <end position="2445"/>
    </location>
</feature>
<feature type="compositionally biased region" description="Basic and acidic residues" evidence="1">
    <location>
        <begin position="171"/>
        <end position="189"/>
    </location>
</feature>
<keyword evidence="4" id="KW-1185">Reference proteome</keyword>
<dbReference type="SMART" id="SM00355">
    <property type="entry name" value="ZnF_C2H2"/>
    <property type="match status" value="3"/>
</dbReference>
<feature type="compositionally biased region" description="Basic and acidic residues" evidence="1">
    <location>
        <begin position="712"/>
        <end position="735"/>
    </location>
</feature>
<feature type="region of interest" description="Disordered" evidence="1">
    <location>
        <begin position="706"/>
        <end position="751"/>
    </location>
</feature>
<feature type="region of interest" description="Disordered" evidence="1">
    <location>
        <begin position="2201"/>
        <end position="2249"/>
    </location>
</feature>
<gene>
    <name evidence="3" type="ORF">LNINA_LOCUS1763</name>
</gene>
<feature type="compositionally biased region" description="Polar residues" evidence="1">
    <location>
        <begin position="1472"/>
        <end position="1486"/>
    </location>
</feature>
<feature type="compositionally biased region" description="Basic and acidic residues" evidence="1">
    <location>
        <begin position="2223"/>
        <end position="2236"/>
    </location>
</feature>
<dbReference type="Pfam" id="PF21538">
    <property type="entry name" value="Med15_M"/>
    <property type="match status" value="1"/>
</dbReference>
<feature type="region of interest" description="Disordered" evidence="1">
    <location>
        <begin position="1284"/>
        <end position="1327"/>
    </location>
</feature>
<feature type="region of interest" description="Disordered" evidence="1">
    <location>
        <begin position="1449"/>
        <end position="1486"/>
    </location>
</feature>
<evidence type="ECO:0000313" key="3">
    <source>
        <dbReference type="EMBL" id="CAK1541809.1"/>
    </source>
</evidence>
<name>A0AAV1J1E6_9NEOP</name>
<feature type="compositionally biased region" description="Polar residues" evidence="1">
    <location>
        <begin position="1052"/>
        <end position="1077"/>
    </location>
</feature>
<feature type="region of interest" description="Disordered" evidence="1">
    <location>
        <begin position="926"/>
        <end position="1109"/>
    </location>
</feature>
<feature type="compositionally biased region" description="Basic and acidic residues" evidence="1">
    <location>
        <begin position="1455"/>
        <end position="1470"/>
    </location>
</feature>
<feature type="region of interest" description="Disordered" evidence="1">
    <location>
        <begin position="1931"/>
        <end position="1955"/>
    </location>
</feature>
<feature type="compositionally biased region" description="Polar residues" evidence="1">
    <location>
        <begin position="961"/>
        <end position="978"/>
    </location>
</feature>
<dbReference type="Proteomes" id="UP001497472">
    <property type="component" value="Unassembled WGS sequence"/>
</dbReference>
<feature type="region of interest" description="Disordered" evidence="1">
    <location>
        <begin position="2107"/>
        <end position="2188"/>
    </location>
</feature>
<accession>A0AAV1J1E6</accession>
<feature type="compositionally biased region" description="Basic and acidic residues" evidence="1">
    <location>
        <begin position="1991"/>
        <end position="2006"/>
    </location>
</feature>
<feature type="compositionally biased region" description="Basic and acidic residues" evidence="1">
    <location>
        <begin position="1286"/>
        <end position="1315"/>
    </location>
</feature>
<feature type="compositionally biased region" description="Basic and acidic residues" evidence="1">
    <location>
        <begin position="2157"/>
        <end position="2166"/>
    </location>
</feature>
<protein>
    <recommendedName>
        <fullName evidence="2">C2H2-type domain-containing protein</fullName>
    </recommendedName>
</protein>
<feature type="compositionally biased region" description="Basic and acidic residues" evidence="1">
    <location>
        <begin position="1129"/>
        <end position="1145"/>
    </location>
</feature>
<feature type="compositionally biased region" description="Low complexity" evidence="1">
    <location>
        <begin position="1383"/>
        <end position="1395"/>
    </location>
</feature>
<feature type="compositionally biased region" description="Polar residues" evidence="1">
    <location>
        <begin position="742"/>
        <end position="751"/>
    </location>
</feature>
<feature type="compositionally biased region" description="Basic and acidic residues" evidence="1">
    <location>
        <begin position="1024"/>
        <end position="1049"/>
    </location>
</feature>
<feature type="region of interest" description="Disordered" evidence="1">
    <location>
        <begin position="1979"/>
        <end position="2012"/>
    </location>
</feature>
<evidence type="ECO:0000259" key="2">
    <source>
        <dbReference type="SMART" id="SM00355"/>
    </source>
</evidence>
<dbReference type="EMBL" id="CAVLEF010000002">
    <property type="protein sequence ID" value="CAK1541809.1"/>
    <property type="molecule type" value="Genomic_DNA"/>
</dbReference>
<feature type="compositionally biased region" description="Polar residues" evidence="1">
    <location>
        <begin position="2113"/>
        <end position="2133"/>
    </location>
</feature>
<feature type="region of interest" description="Disordered" evidence="1">
    <location>
        <begin position="1122"/>
        <end position="1145"/>
    </location>
</feature>
<feature type="domain" description="C2H2-type" evidence="2">
    <location>
        <begin position="2359"/>
        <end position="2385"/>
    </location>
</feature>
<dbReference type="InterPro" id="IPR048385">
    <property type="entry name" value="Med15_central"/>
</dbReference>
<comment type="caution">
    <text evidence="3">The sequence shown here is derived from an EMBL/GenBank/DDBJ whole genome shotgun (WGS) entry which is preliminary data.</text>
</comment>
<feature type="compositionally biased region" description="Polar residues" evidence="1">
    <location>
        <begin position="1826"/>
        <end position="1844"/>
    </location>
</feature>
<evidence type="ECO:0000256" key="1">
    <source>
        <dbReference type="SAM" id="MobiDB-lite"/>
    </source>
</evidence>
<feature type="compositionally biased region" description="Basic residues" evidence="1">
    <location>
        <begin position="2139"/>
        <end position="2148"/>
    </location>
</feature>
<feature type="domain" description="C2H2-type" evidence="2">
    <location>
        <begin position="2301"/>
        <end position="2321"/>
    </location>
</feature>
<feature type="region of interest" description="Disordered" evidence="1">
    <location>
        <begin position="1658"/>
        <end position="1678"/>
    </location>
</feature>
<reference evidence="3 4" key="1">
    <citation type="submission" date="2023-11" db="EMBL/GenBank/DDBJ databases">
        <authorList>
            <person name="Okamura Y."/>
        </authorList>
    </citation>
    <scope>NUCLEOTIDE SEQUENCE [LARGE SCALE GENOMIC DNA]</scope>
</reference>